<dbReference type="Proteomes" id="UP000320653">
    <property type="component" value="Unassembled WGS sequence"/>
</dbReference>
<name>A0A561Q8D9_9HYPH</name>
<dbReference type="InterPro" id="IPR029044">
    <property type="entry name" value="Nucleotide-diphossugar_trans"/>
</dbReference>
<dbReference type="Pfam" id="PF00483">
    <property type="entry name" value="NTP_transferase"/>
    <property type="match status" value="1"/>
</dbReference>
<dbReference type="RefSeq" id="WP_145642957.1">
    <property type="nucleotide sequence ID" value="NZ_VIWP01000013.1"/>
</dbReference>
<evidence type="ECO:0000256" key="1">
    <source>
        <dbReference type="ARBA" id="ARBA00022679"/>
    </source>
</evidence>
<dbReference type="InterPro" id="IPR050065">
    <property type="entry name" value="GlmU-like"/>
</dbReference>
<keyword evidence="1 4" id="KW-0808">Transferase</keyword>
<keyword evidence="2 4" id="KW-0548">Nucleotidyltransferase</keyword>
<reference evidence="4 5" key="1">
    <citation type="submission" date="2019-06" db="EMBL/GenBank/DDBJ databases">
        <title>Sorghum-associated microbial communities from plants grown in Nebraska, USA.</title>
        <authorList>
            <person name="Schachtman D."/>
        </authorList>
    </citation>
    <scope>NUCLEOTIDE SEQUENCE [LARGE SCALE GENOMIC DNA]</scope>
    <source>
        <strain evidence="4 5">1225</strain>
    </source>
</reference>
<dbReference type="OrthoDB" id="9788272at2"/>
<dbReference type="InterPro" id="IPR005835">
    <property type="entry name" value="NTP_transferase_dom"/>
</dbReference>
<dbReference type="Gene3D" id="3.90.550.10">
    <property type="entry name" value="Spore Coat Polysaccharide Biosynthesis Protein SpsA, Chain A"/>
    <property type="match status" value="1"/>
</dbReference>
<dbReference type="AlphaFoldDB" id="A0A561Q8D9"/>
<evidence type="ECO:0000259" key="3">
    <source>
        <dbReference type="Pfam" id="PF00483"/>
    </source>
</evidence>
<evidence type="ECO:0000313" key="4">
    <source>
        <dbReference type="EMBL" id="TWF46646.1"/>
    </source>
</evidence>
<gene>
    <name evidence="4" type="ORF">FHW37_11392</name>
</gene>
<dbReference type="CDD" id="cd06422">
    <property type="entry name" value="NTP_transferase_like_1"/>
    <property type="match status" value="1"/>
</dbReference>
<evidence type="ECO:0000313" key="5">
    <source>
        <dbReference type="Proteomes" id="UP000320653"/>
    </source>
</evidence>
<protein>
    <submittedName>
        <fullName evidence="4">MurNAc alpha-1-phosphate uridylyltransferase</fullName>
    </submittedName>
</protein>
<evidence type="ECO:0000256" key="2">
    <source>
        <dbReference type="ARBA" id="ARBA00022695"/>
    </source>
</evidence>
<dbReference type="PANTHER" id="PTHR43584">
    <property type="entry name" value="NUCLEOTIDYL TRANSFERASE"/>
    <property type="match status" value="1"/>
</dbReference>
<dbReference type="GO" id="GO:0016779">
    <property type="term" value="F:nucleotidyltransferase activity"/>
    <property type="evidence" value="ECO:0007669"/>
    <property type="project" value="UniProtKB-KW"/>
</dbReference>
<dbReference type="PANTHER" id="PTHR43584:SF8">
    <property type="entry name" value="N-ACETYLMURAMATE ALPHA-1-PHOSPHATE URIDYLYLTRANSFERASE"/>
    <property type="match status" value="1"/>
</dbReference>
<dbReference type="SUPFAM" id="SSF53448">
    <property type="entry name" value="Nucleotide-diphospho-sugar transferases"/>
    <property type="match status" value="1"/>
</dbReference>
<accession>A0A561Q8D9</accession>
<feature type="domain" description="Nucleotidyl transferase" evidence="3">
    <location>
        <begin position="14"/>
        <end position="119"/>
    </location>
</feature>
<keyword evidence="5" id="KW-1185">Reference proteome</keyword>
<dbReference type="EMBL" id="VIWP01000013">
    <property type="protein sequence ID" value="TWF46646.1"/>
    <property type="molecule type" value="Genomic_DNA"/>
</dbReference>
<comment type="caution">
    <text evidence="4">The sequence shown here is derived from an EMBL/GenBank/DDBJ whole genome shotgun (WGS) entry which is preliminary data.</text>
</comment>
<proteinExistence type="predicted"/>
<sequence>MTQPRTSRAGIKQAMVLAAGLGTRLRPITNRMPKPLVPVAGKAMIDYGLDALADAGVTRAVVNVHHFPEMMEAHLAGYSHLDILISDERAELMNSGGGLKKGLALLEPGTVYVMNADLFWVGENPGEAGNLERLAGFFDPETMDMALLCVPLERTTGHNGKKDFQLDPDGGLSRYQDGGDNPVVYAGAIVMNSALLDDAPENAFNLNIYFDKAIAAGRLFGLMMDGEWITVGTPEALPAAEAVIARVTEKA</sequence>
<organism evidence="4 5">
    <name type="scientific">Neorhizobium alkalisoli</name>
    <dbReference type="NCBI Taxonomy" id="528178"/>
    <lineage>
        <taxon>Bacteria</taxon>
        <taxon>Pseudomonadati</taxon>
        <taxon>Pseudomonadota</taxon>
        <taxon>Alphaproteobacteria</taxon>
        <taxon>Hyphomicrobiales</taxon>
        <taxon>Rhizobiaceae</taxon>
        <taxon>Rhizobium/Agrobacterium group</taxon>
        <taxon>Neorhizobium</taxon>
    </lineage>
</organism>